<evidence type="ECO:0000256" key="5">
    <source>
        <dbReference type="ARBA" id="ARBA00022692"/>
    </source>
</evidence>
<feature type="transmembrane region" description="Helical" evidence="12">
    <location>
        <begin position="476"/>
        <end position="494"/>
    </location>
</feature>
<feature type="transmembrane region" description="Helical" evidence="12">
    <location>
        <begin position="63"/>
        <end position="85"/>
    </location>
</feature>
<keyword evidence="9 12" id="KW-1133">Transmembrane helix</keyword>
<dbReference type="InterPro" id="IPR043428">
    <property type="entry name" value="LivM-like"/>
</dbReference>
<evidence type="ECO:0000256" key="10">
    <source>
        <dbReference type="ARBA" id="ARBA00023136"/>
    </source>
</evidence>
<evidence type="ECO:0000256" key="8">
    <source>
        <dbReference type="ARBA" id="ARBA00022970"/>
    </source>
</evidence>
<feature type="transmembrane region" description="Helical" evidence="12">
    <location>
        <begin position="280"/>
        <end position="299"/>
    </location>
</feature>
<dbReference type="PROSITE" id="PS50893">
    <property type="entry name" value="ABC_TRANSPORTER_2"/>
    <property type="match status" value="1"/>
</dbReference>
<keyword evidence="6" id="KW-0547">Nucleotide-binding</keyword>
<dbReference type="RefSeq" id="WP_344242991.1">
    <property type="nucleotide sequence ID" value="NZ_BAAAHH010000020.1"/>
</dbReference>
<keyword evidence="7" id="KW-0067">ATP-binding</keyword>
<gene>
    <name evidence="14" type="ORF">GCM10009550_46130</name>
</gene>
<feature type="transmembrane region" description="Helical" evidence="12">
    <location>
        <begin position="578"/>
        <end position="597"/>
    </location>
</feature>
<dbReference type="PANTHER" id="PTHR43820">
    <property type="entry name" value="HIGH-AFFINITY BRANCHED-CHAIN AMINO ACID TRANSPORT ATP-BINDING PROTEIN LIVF"/>
    <property type="match status" value="1"/>
</dbReference>
<evidence type="ECO:0000256" key="2">
    <source>
        <dbReference type="ARBA" id="ARBA00005417"/>
    </source>
</evidence>
<keyword evidence="15" id="KW-1185">Reference proteome</keyword>
<dbReference type="InterPro" id="IPR003593">
    <property type="entry name" value="AAA+_ATPase"/>
</dbReference>
<feature type="domain" description="ABC transporter" evidence="13">
    <location>
        <begin position="693"/>
        <end position="917"/>
    </location>
</feature>
<dbReference type="InterPro" id="IPR052156">
    <property type="entry name" value="BCAA_Transport_ATP-bd_LivF"/>
</dbReference>
<comment type="similarity">
    <text evidence="2">Belongs to the ABC transporter superfamily.</text>
</comment>
<keyword evidence="3" id="KW-0813">Transport</keyword>
<feature type="region of interest" description="Disordered" evidence="11">
    <location>
        <begin position="651"/>
        <end position="673"/>
    </location>
</feature>
<comment type="subcellular location">
    <subcellularLocation>
        <location evidence="1">Cell membrane</location>
        <topology evidence="1">Multi-pass membrane protein</topology>
    </subcellularLocation>
</comment>
<feature type="transmembrane region" description="Helical" evidence="12">
    <location>
        <begin position="329"/>
        <end position="345"/>
    </location>
</feature>
<keyword evidence="8" id="KW-0029">Amino-acid transport</keyword>
<feature type="transmembrane region" description="Helical" evidence="12">
    <location>
        <begin position="158"/>
        <end position="175"/>
    </location>
</feature>
<evidence type="ECO:0000313" key="15">
    <source>
        <dbReference type="Proteomes" id="UP001500665"/>
    </source>
</evidence>
<name>A0ABP4C104_9ACTN</name>
<dbReference type="SUPFAM" id="SSF52540">
    <property type="entry name" value="P-loop containing nucleoside triphosphate hydrolases"/>
    <property type="match status" value="1"/>
</dbReference>
<dbReference type="InterPro" id="IPR027417">
    <property type="entry name" value="P-loop_NTPase"/>
</dbReference>
<dbReference type="InterPro" id="IPR003439">
    <property type="entry name" value="ABC_transporter-like_ATP-bd"/>
</dbReference>
<dbReference type="Gene3D" id="3.40.50.300">
    <property type="entry name" value="P-loop containing nucleotide triphosphate hydrolases"/>
    <property type="match status" value="1"/>
</dbReference>
<feature type="transmembrane region" description="Helical" evidence="12">
    <location>
        <begin position="433"/>
        <end position="456"/>
    </location>
</feature>
<dbReference type="SMART" id="SM00382">
    <property type="entry name" value="AAA"/>
    <property type="match status" value="1"/>
</dbReference>
<evidence type="ECO:0000256" key="9">
    <source>
        <dbReference type="ARBA" id="ARBA00022989"/>
    </source>
</evidence>
<evidence type="ECO:0000256" key="4">
    <source>
        <dbReference type="ARBA" id="ARBA00022475"/>
    </source>
</evidence>
<dbReference type="CDD" id="cd03224">
    <property type="entry name" value="ABC_TM1139_LivF_branched"/>
    <property type="match status" value="1"/>
</dbReference>
<dbReference type="EMBL" id="BAAAHH010000020">
    <property type="protein sequence ID" value="GAA0958063.1"/>
    <property type="molecule type" value="Genomic_DNA"/>
</dbReference>
<feature type="transmembrane region" description="Helical" evidence="12">
    <location>
        <begin position="378"/>
        <end position="397"/>
    </location>
</feature>
<reference evidence="15" key="1">
    <citation type="journal article" date="2019" name="Int. J. Syst. Evol. Microbiol.">
        <title>The Global Catalogue of Microorganisms (GCM) 10K type strain sequencing project: providing services to taxonomists for standard genome sequencing and annotation.</title>
        <authorList>
            <consortium name="The Broad Institute Genomics Platform"/>
            <consortium name="The Broad Institute Genome Sequencing Center for Infectious Disease"/>
            <person name="Wu L."/>
            <person name="Ma J."/>
        </authorList>
    </citation>
    <scope>NUCLEOTIDE SEQUENCE [LARGE SCALE GENOMIC DNA]</scope>
    <source>
        <strain evidence="15">JCM 10696</strain>
    </source>
</reference>
<proteinExistence type="inferred from homology"/>
<dbReference type="PANTHER" id="PTHR43820:SF4">
    <property type="entry name" value="HIGH-AFFINITY BRANCHED-CHAIN AMINO ACID TRANSPORT ATP-BINDING PROTEIN LIVF"/>
    <property type="match status" value="1"/>
</dbReference>
<organism evidence="14 15">
    <name type="scientific">Actinocorallia libanotica</name>
    <dbReference type="NCBI Taxonomy" id="46162"/>
    <lineage>
        <taxon>Bacteria</taxon>
        <taxon>Bacillati</taxon>
        <taxon>Actinomycetota</taxon>
        <taxon>Actinomycetes</taxon>
        <taxon>Streptosporangiales</taxon>
        <taxon>Thermomonosporaceae</taxon>
        <taxon>Actinocorallia</taxon>
    </lineage>
</organism>
<evidence type="ECO:0000256" key="7">
    <source>
        <dbReference type="ARBA" id="ARBA00022840"/>
    </source>
</evidence>
<protein>
    <submittedName>
        <fullName evidence="14">Branched-chain amino acid ABC transporter permease/ATP-binding protein</fullName>
    </submittedName>
</protein>
<feature type="transmembrane region" description="Helical" evidence="12">
    <location>
        <begin position="554"/>
        <end position="571"/>
    </location>
</feature>
<evidence type="ECO:0000313" key="14">
    <source>
        <dbReference type="EMBL" id="GAA0958063.1"/>
    </source>
</evidence>
<evidence type="ECO:0000256" key="6">
    <source>
        <dbReference type="ARBA" id="ARBA00022741"/>
    </source>
</evidence>
<dbReference type="CDD" id="cd06581">
    <property type="entry name" value="TM_PBP1_LivM_like"/>
    <property type="match status" value="1"/>
</dbReference>
<sequence length="921" mass="95346">MTEFISYVLSGLVTGAVFALMASGLTLTYATTGVFNFAHGAVGFTSALVFFELTAGAGWPTWLAGLVAVAAAGPVLGGLLHKVMFRRLAAAGETAQIVATIGLNIALPALGLGLIDLFNEGFGLRLPSVTEGGAARGLGPQPVETWEVAGVVLDSDQLIAFAVALLMAALLWALMSRTPLGLRMRAAVDRRALAELRGVDVDRASAQAWMLGSTLAAVAGVLAVPTLGLDSAAFLVLLFTSATAAVFGRLVSIPVTFAAGLALGVLQNLVAGYGDFAENVTGIRTAVPVLLLFVGLIVFNRSRDRVAGSIAEDPPPPDYLAGLPRWRRILPWGVSLAALLAWTFTIGDSYWVGVVSQGLLLALVFCSFVVVTGIGGMVNLAQAAFATMAALTVGLALDRGLPLGLAIVLGVLAAAAAGVVVALPALRLGGKVLTLATLALALLADQVLFQIPAFGNDTLGWRLPALSLGFTDTDDPRTRVVLLLALIGVVGLLVRNLEHSASGRAILAVRSAPSAAQVIGISATRTKITLFVLSSAVAGLGGVLYGVFNRMITITDMPAAVGFVWLAVVVVQGVRRVAGAVLGGMFMVFVPELLHTFTDSQHLAMALFGLGGVGLAMHPDGILSQAAERRYQRRRRRERAERAKALAEEDVETVDLARTPETSEAPEAPGASVLAVEEPSPIAAEAPSAADALRLEGAVAGYGDTTVLRGVDLAVPAGRVVALLGANGAGKSTTCLAAAGLVPLTAGRVRIDGADVTGLPAHRRAGAGVFLAPEGRGVFPGLTVEENLALLLREDARAEVYDRLPVLAERRAIDAGALSGGEQQILALAPALVRPPRILIADEPSLGLAPLVVEEIFQIFDELRRSGVALLVVEEKAGEVLAMADTVAFMRLGRVVWSGARSEVDDDLLTNAYLGALEAAR</sequence>
<feature type="transmembrane region" description="Helical" evidence="12">
    <location>
        <begin position="528"/>
        <end position="548"/>
    </location>
</feature>
<evidence type="ECO:0000256" key="12">
    <source>
        <dbReference type="SAM" id="Phobius"/>
    </source>
</evidence>
<evidence type="ECO:0000256" key="11">
    <source>
        <dbReference type="SAM" id="MobiDB-lite"/>
    </source>
</evidence>
<feature type="transmembrane region" description="Helical" evidence="12">
    <location>
        <begin position="6"/>
        <end position="27"/>
    </location>
</feature>
<dbReference type="CDD" id="cd06582">
    <property type="entry name" value="TM_PBP1_LivH_like"/>
    <property type="match status" value="1"/>
</dbReference>
<evidence type="ECO:0000256" key="1">
    <source>
        <dbReference type="ARBA" id="ARBA00004651"/>
    </source>
</evidence>
<evidence type="ECO:0000259" key="13">
    <source>
        <dbReference type="PROSITE" id="PS50893"/>
    </source>
</evidence>
<comment type="caution">
    <text evidence="14">The sequence shown here is derived from an EMBL/GenBank/DDBJ whole genome shotgun (WGS) entry which is preliminary data.</text>
</comment>
<feature type="transmembrane region" description="Helical" evidence="12">
    <location>
        <begin position="351"/>
        <end position="371"/>
    </location>
</feature>
<keyword evidence="5 12" id="KW-0812">Transmembrane</keyword>
<dbReference type="Proteomes" id="UP001500665">
    <property type="component" value="Unassembled WGS sequence"/>
</dbReference>
<accession>A0ABP4C104</accession>
<feature type="transmembrane region" description="Helical" evidence="12">
    <location>
        <begin position="403"/>
        <end position="426"/>
    </location>
</feature>
<dbReference type="Pfam" id="PF00005">
    <property type="entry name" value="ABC_tran"/>
    <property type="match status" value="1"/>
</dbReference>
<evidence type="ECO:0000256" key="3">
    <source>
        <dbReference type="ARBA" id="ARBA00022448"/>
    </source>
</evidence>
<dbReference type="InterPro" id="IPR001851">
    <property type="entry name" value="ABC_transp_permease"/>
</dbReference>
<feature type="transmembrane region" description="Helical" evidence="12">
    <location>
        <begin position="603"/>
        <end position="627"/>
    </location>
</feature>
<dbReference type="Pfam" id="PF02653">
    <property type="entry name" value="BPD_transp_2"/>
    <property type="match status" value="2"/>
</dbReference>
<feature type="transmembrane region" description="Helical" evidence="12">
    <location>
        <begin position="34"/>
        <end position="51"/>
    </location>
</feature>
<keyword evidence="4" id="KW-1003">Cell membrane</keyword>
<keyword evidence="10 12" id="KW-0472">Membrane</keyword>